<dbReference type="STRING" id="545695.TREAZ_3126"/>
<dbReference type="OrthoDB" id="357845at2"/>
<accession>F5YAE5</accession>
<proteinExistence type="predicted"/>
<dbReference type="InParanoid" id="F5YAE5"/>
<organism evidence="1 2">
    <name type="scientific">Leadbettera azotonutricia (strain ATCC BAA-888 / DSM 13862 / ZAS-9)</name>
    <name type="common">Treponema azotonutricium</name>
    <dbReference type="NCBI Taxonomy" id="545695"/>
    <lineage>
        <taxon>Bacteria</taxon>
        <taxon>Pseudomonadati</taxon>
        <taxon>Spirochaetota</taxon>
        <taxon>Spirochaetia</taxon>
        <taxon>Spirochaetales</taxon>
        <taxon>Breznakiellaceae</taxon>
        <taxon>Leadbettera</taxon>
    </lineage>
</organism>
<dbReference type="RefSeq" id="WP_015712431.1">
    <property type="nucleotide sequence ID" value="NC_015577.1"/>
</dbReference>
<evidence type="ECO:0000313" key="1">
    <source>
        <dbReference type="EMBL" id="AEF82432.1"/>
    </source>
</evidence>
<dbReference type="eggNOG" id="ENOG5032KM3">
    <property type="taxonomic scope" value="Bacteria"/>
</dbReference>
<evidence type="ECO:0008006" key="3">
    <source>
        <dbReference type="Google" id="ProtNLM"/>
    </source>
</evidence>
<evidence type="ECO:0000313" key="2">
    <source>
        <dbReference type="Proteomes" id="UP000009222"/>
    </source>
</evidence>
<name>F5YAE5_LEAAZ</name>
<dbReference type="HOGENOM" id="CLU_1214343_0_0_12"/>
<dbReference type="KEGG" id="taz:TREAZ_3126"/>
<dbReference type="EMBL" id="CP001841">
    <property type="protein sequence ID" value="AEF82432.1"/>
    <property type="molecule type" value="Genomic_DNA"/>
</dbReference>
<gene>
    <name evidence="1" type="ordered locus">TREAZ_3126</name>
</gene>
<sequence>MELHNTMEDKILAKVEDIFNTISKDGNPDNFCTCSQCRMDTACYVLNRTVPRYIVSNRGAARVQQETIDQQQKDADIAALIYEGLKRVNHNQRPNFKHASVSGDAAAASGNPVFNVPTIVGRLFDGNNFAPLSGVKVELLHNGELVAMKDANWQNPYTMVPNTDGTFTFWPVPIPADTADDRKTFEYSLKVEAPEFETLIHYFKIPVISEVLTAASFTLGRTFKLPDLYMFPPGEAEKNGYLD</sequence>
<dbReference type="InterPro" id="IPR019657">
    <property type="entry name" value="ComFB"/>
</dbReference>
<dbReference type="AlphaFoldDB" id="F5YAE5"/>
<reference evidence="2" key="1">
    <citation type="submission" date="2009-12" db="EMBL/GenBank/DDBJ databases">
        <title>Complete sequence of Treponema azotonutricium strain ZAS-9.</title>
        <authorList>
            <person name="Tetu S.G."/>
            <person name="Matson E."/>
            <person name="Ren Q."/>
            <person name="Seshadri R."/>
            <person name="Elbourne L."/>
            <person name="Hassan K.A."/>
            <person name="Durkin A."/>
            <person name="Radune D."/>
            <person name="Mohamoud Y."/>
            <person name="Shay R."/>
            <person name="Jin S."/>
            <person name="Zhang X."/>
            <person name="Lucey K."/>
            <person name="Ballor N.R."/>
            <person name="Ottesen E."/>
            <person name="Rosenthal R."/>
            <person name="Allen A."/>
            <person name="Leadbetter J.R."/>
            <person name="Paulsen I.T."/>
        </authorList>
    </citation>
    <scope>NUCLEOTIDE SEQUENCE [LARGE SCALE GENOMIC DNA]</scope>
    <source>
        <strain evidence="2">ATCC BAA-888 / DSM 13862 / ZAS-9</strain>
    </source>
</reference>
<dbReference type="Pfam" id="PF10719">
    <property type="entry name" value="ComFB"/>
    <property type="match status" value="1"/>
</dbReference>
<keyword evidence="2" id="KW-1185">Reference proteome</keyword>
<protein>
    <recommendedName>
        <fullName evidence="3">Competence protein ComFB</fullName>
    </recommendedName>
</protein>
<reference evidence="1 2" key="2">
    <citation type="journal article" date="2011" name="ISME J.">
        <title>RNA-seq reveals cooperative metabolic interactions between two termite-gut spirochete species in co-culture.</title>
        <authorList>
            <person name="Rosenthal A.Z."/>
            <person name="Matson E.G."/>
            <person name="Eldar A."/>
            <person name="Leadbetter J.R."/>
        </authorList>
    </citation>
    <scope>NUCLEOTIDE SEQUENCE [LARGE SCALE GENOMIC DNA]</scope>
    <source>
        <strain evidence="2">ATCC BAA-888 / DSM 13862 / ZAS-9</strain>
    </source>
</reference>
<dbReference type="Proteomes" id="UP000009222">
    <property type="component" value="Chromosome"/>
</dbReference>